<keyword evidence="3" id="KW-0227">DNA damage</keyword>
<dbReference type="NCBIfam" id="TIGR00632">
    <property type="entry name" value="vsr"/>
    <property type="match status" value="1"/>
</dbReference>
<comment type="caution">
    <text evidence="7">The sequence shown here is derived from an EMBL/GenBank/DDBJ whole genome shotgun (WGS) entry which is preliminary data.</text>
</comment>
<keyword evidence="8" id="KW-1185">Reference proteome</keyword>
<keyword evidence="2 7" id="KW-0255">Endonuclease</keyword>
<comment type="similarity">
    <text evidence="6">Belongs to the Vsr family.</text>
</comment>
<gene>
    <name evidence="7" type="ORF">HB375_01390</name>
</gene>
<dbReference type="SUPFAM" id="SSF52980">
    <property type="entry name" value="Restriction endonuclease-like"/>
    <property type="match status" value="1"/>
</dbReference>
<keyword evidence="1" id="KW-0540">Nuclease</keyword>
<evidence type="ECO:0000313" key="8">
    <source>
        <dbReference type="Proteomes" id="UP000707352"/>
    </source>
</evidence>
<evidence type="ECO:0000256" key="5">
    <source>
        <dbReference type="ARBA" id="ARBA00023204"/>
    </source>
</evidence>
<dbReference type="InterPro" id="IPR011335">
    <property type="entry name" value="Restrct_endonuc-II-like"/>
</dbReference>
<dbReference type="Pfam" id="PF03852">
    <property type="entry name" value="Vsr"/>
    <property type="match status" value="1"/>
</dbReference>
<organism evidence="7 8">
    <name type="scientific">Microvirga terricola</name>
    <dbReference type="NCBI Taxonomy" id="2719797"/>
    <lineage>
        <taxon>Bacteria</taxon>
        <taxon>Pseudomonadati</taxon>
        <taxon>Pseudomonadota</taxon>
        <taxon>Alphaproteobacteria</taxon>
        <taxon>Hyphomicrobiales</taxon>
        <taxon>Methylobacteriaceae</taxon>
        <taxon>Microvirga</taxon>
    </lineage>
</organism>
<proteinExistence type="inferred from homology"/>
<accession>A0ABX0V5Z7</accession>
<reference evidence="7 8" key="1">
    <citation type="submission" date="2020-03" db="EMBL/GenBank/DDBJ databases">
        <title>The genome sequence of Microvirga sp. c23x22.</title>
        <authorList>
            <person name="Zhang X."/>
        </authorList>
    </citation>
    <scope>NUCLEOTIDE SEQUENCE [LARGE SCALE GENOMIC DNA]</scope>
    <source>
        <strain evidence="8">c23x22</strain>
    </source>
</reference>
<evidence type="ECO:0000256" key="3">
    <source>
        <dbReference type="ARBA" id="ARBA00022763"/>
    </source>
</evidence>
<keyword evidence="5" id="KW-0234">DNA repair</keyword>
<dbReference type="Proteomes" id="UP000707352">
    <property type="component" value="Unassembled WGS sequence"/>
</dbReference>
<keyword evidence="4" id="KW-0378">Hydrolase</keyword>
<name>A0ABX0V5Z7_9HYPH</name>
<dbReference type="InterPro" id="IPR004603">
    <property type="entry name" value="DNA_mismatch_endonuc_vsr"/>
</dbReference>
<evidence type="ECO:0000256" key="4">
    <source>
        <dbReference type="ARBA" id="ARBA00022801"/>
    </source>
</evidence>
<evidence type="ECO:0000313" key="7">
    <source>
        <dbReference type="EMBL" id="NIX75265.1"/>
    </source>
</evidence>
<dbReference type="CDD" id="cd00221">
    <property type="entry name" value="Vsr"/>
    <property type="match status" value="1"/>
</dbReference>
<dbReference type="GO" id="GO:0004519">
    <property type="term" value="F:endonuclease activity"/>
    <property type="evidence" value="ECO:0007669"/>
    <property type="project" value="UniProtKB-KW"/>
</dbReference>
<dbReference type="Gene3D" id="3.40.960.10">
    <property type="entry name" value="VSR Endonuclease"/>
    <property type="match status" value="1"/>
</dbReference>
<dbReference type="RefSeq" id="WP_167671161.1">
    <property type="nucleotide sequence ID" value="NZ_JAATJS010000001.1"/>
</dbReference>
<dbReference type="EMBL" id="JAATJS010000001">
    <property type="protein sequence ID" value="NIX75265.1"/>
    <property type="molecule type" value="Genomic_DNA"/>
</dbReference>
<evidence type="ECO:0000256" key="2">
    <source>
        <dbReference type="ARBA" id="ARBA00022759"/>
    </source>
</evidence>
<sequence length="154" mass="18305">MDNIENSRPKRLHRGDIMSPEKRSAVMSRIRGKGTKPERLIEEALAAMGYSFETHARDLPGRPDFVFREARVAVFVDGDFWHGYRFDEWRLKLSEKWEAKIEGNRWRDRRNHRLLRQAGWRVLRLWEHQVAASPKRCLRRIDRLLTQTATAPVD</sequence>
<evidence type="ECO:0000256" key="1">
    <source>
        <dbReference type="ARBA" id="ARBA00022722"/>
    </source>
</evidence>
<protein>
    <submittedName>
        <fullName evidence="7">Very short patch repair endonuclease</fullName>
    </submittedName>
</protein>
<evidence type="ECO:0000256" key="6">
    <source>
        <dbReference type="ARBA" id="ARBA00029466"/>
    </source>
</evidence>